<proteinExistence type="predicted"/>
<dbReference type="SUPFAM" id="SSF81631">
    <property type="entry name" value="PAP/OAS1 substrate-binding domain"/>
    <property type="match status" value="1"/>
</dbReference>
<evidence type="ECO:0000313" key="1">
    <source>
        <dbReference type="EMBL" id="GLV58666.1"/>
    </source>
</evidence>
<evidence type="ECO:0000313" key="2">
    <source>
        <dbReference type="Proteomes" id="UP001344906"/>
    </source>
</evidence>
<reference evidence="1 2" key="1">
    <citation type="submission" date="2023-02" db="EMBL/GenBank/DDBJ databases">
        <title>Dictyobacter halimunensis sp. nov., a new member of the class Ktedonobacteria from forest soil in a geothermal area.</title>
        <authorList>
            <person name="Rachmania M.K."/>
            <person name="Ningsih F."/>
            <person name="Sakai Y."/>
            <person name="Yabe S."/>
            <person name="Yokota A."/>
            <person name="Sjamsuridzal W."/>
        </authorList>
    </citation>
    <scope>NUCLEOTIDE SEQUENCE [LARGE SCALE GENOMIC DNA]</scope>
    <source>
        <strain evidence="1 2">S3.2.2.5</strain>
    </source>
</reference>
<dbReference type="Proteomes" id="UP001344906">
    <property type="component" value="Unassembled WGS sequence"/>
</dbReference>
<dbReference type="Pfam" id="PF04439">
    <property type="entry name" value="Adenyl_transf"/>
    <property type="match status" value="1"/>
</dbReference>
<dbReference type="RefSeq" id="WP_338254956.1">
    <property type="nucleotide sequence ID" value="NZ_BSRI01000002.1"/>
</dbReference>
<accession>A0ABQ6G0A0</accession>
<name>A0ABQ6G0A0_9CHLR</name>
<dbReference type="EMBL" id="BSRI01000002">
    <property type="protein sequence ID" value="GLV58666.1"/>
    <property type="molecule type" value="Genomic_DNA"/>
</dbReference>
<gene>
    <name evidence="1" type="ORF">KDH_54960</name>
</gene>
<protein>
    <recommendedName>
        <fullName evidence="3">Aminoglycoside 6-adenylyltransferase</fullName>
    </recommendedName>
</protein>
<dbReference type="SUPFAM" id="SSF81301">
    <property type="entry name" value="Nucleotidyltransferase"/>
    <property type="match status" value="1"/>
</dbReference>
<dbReference type="InterPro" id="IPR007530">
    <property type="entry name" value="Aminoglycoside_adenylylTfrase"/>
</dbReference>
<dbReference type="Gene3D" id="1.20.120.330">
    <property type="entry name" value="Nucleotidyltransferases domain 2"/>
    <property type="match status" value="1"/>
</dbReference>
<dbReference type="CDD" id="cd05403">
    <property type="entry name" value="NT_KNTase_like"/>
    <property type="match status" value="1"/>
</dbReference>
<keyword evidence="2" id="KW-1185">Reference proteome</keyword>
<organism evidence="1 2">
    <name type="scientific">Dictyobacter halimunensis</name>
    <dbReference type="NCBI Taxonomy" id="3026934"/>
    <lineage>
        <taxon>Bacteria</taxon>
        <taxon>Bacillati</taxon>
        <taxon>Chloroflexota</taxon>
        <taxon>Ktedonobacteria</taxon>
        <taxon>Ktedonobacterales</taxon>
        <taxon>Dictyobacteraceae</taxon>
        <taxon>Dictyobacter</taxon>
    </lineage>
</organism>
<evidence type="ECO:0008006" key="3">
    <source>
        <dbReference type="Google" id="ProtNLM"/>
    </source>
</evidence>
<dbReference type="InterPro" id="IPR043519">
    <property type="entry name" value="NT_sf"/>
</dbReference>
<comment type="caution">
    <text evidence="1">The sequence shown here is derived from an EMBL/GenBank/DDBJ whole genome shotgun (WGS) entry which is preliminary data.</text>
</comment>
<dbReference type="Gene3D" id="3.30.460.10">
    <property type="entry name" value="Beta Polymerase, domain 2"/>
    <property type="match status" value="1"/>
</dbReference>
<sequence length="283" mass="32453">MKKDMHKPLTREFMIERLRAAVEHDERIVGAVDYGSESEGRADQWSDIDLALFVRDTDLSSFEQNWKAWASQFGELLLAFPGVLDHPWTVYRADPVPLRVDFAFHPASKLDIILTWPNSPLSLEAMIWCDKTGGELSNSVQQLIGRQLGPSNKAATFEKICGSFWYYLLFAHCKLQRGQHWFARETFNSWVIGNLLALLKFEVSAFERWQSASASWNLERIISPQRLAQLDRCIPDAGTENLRNAFTHTAWLGREVCTAIAEAHHWIWPEALAQELTEKTFSD</sequence>